<keyword evidence="2" id="KW-1185">Reference proteome</keyword>
<dbReference type="Proteomes" id="UP000220133">
    <property type="component" value="Chromosome"/>
</dbReference>
<accession>A0A291QZF2</accession>
<proteinExistence type="predicted"/>
<gene>
    <name evidence="1" type="ORF">COR50_20105</name>
</gene>
<dbReference type="KEGG" id="cbae:COR50_20105"/>
<dbReference type="EMBL" id="CP023777">
    <property type="protein sequence ID" value="ATL49291.1"/>
    <property type="molecule type" value="Genomic_DNA"/>
</dbReference>
<evidence type="ECO:0000313" key="1">
    <source>
        <dbReference type="EMBL" id="ATL49291.1"/>
    </source>
</evidence>
<name>A0A291QZF2_9BACT</name>
<dbReference type="AlphaFoldDB" id="A0A291QZF2"/>
<sequence>MRIISSFVVFSIVLLSSGWLPKSLPVHIKGQLKSNPKYEWNNVDNLQVLVKGDGNLLAKAITKKGCNFEITFTSNKEKYFEFYCTGLGIDTLLLECVTSFESDSPEMIFYLPANYRKNVLGQVICIKCNKADKVYKIVYNNSPIVTRIVNSKGDTSYSPLN</sequence>
<protein>
    <submittedName>
        <fullName evidence="1">Uncharacterized protein</fullName>
    </submittedName>
</protein>
<reference evidence="1 2" key="1">
    <citation type="submission" date="2017-10" db="EMBL/GenBank/DDBJ databases">
        <title>Paenichitinophaga pekingensis gen. nov., sp. nov., isolated from activated sludge.</title>
        <authorList>
            <person name="Jin D."/>
            <person name="Kong X."/>
            <person name="Deng Y."/>
            <person name="Bai Z."/>
        </authorList>
    </citation>
    <scope>NUCLEOTIDE SEQUENCE [LARGE SCALE GENOMIC DNA]</scope>
    <source>
        <strain evidence="1 2">13</strain>
    </source>
</reference>
<organism evidence="1 2">
    <name type="scientific">Chitinophaga caeni</name>
    <dbReference type="NCBI Taxonomy" id="2029983"/>
    <lineage>
        <taxon>Bacteria</taxon>
        <taxon>Pseudomonadati</taxon>
        <taxon>Bacteroidota</taxon>
        <taxon>Chitinophagia</taxon>
        <taxon>Chitinophagales</taxon>
        <taxon>Chitinophagaceae</taxon>
        <taxon>Chitinophaga</taxon>
    </lineage>
</organism>
<evidence type="ECO:0000313" key="2">
    <source>
        <dbReference type="Proteomes" id="UP000220133"/>
    </source>
</evidence>